<name>A0A8J6XQ00_9CYAN</name>
<evidence type="ECO:0000259" key="1">
    <source>
        <dbReference type="Pfam" id="PF12770"/>
    </source>
</evidence>
<evidence type="ECO:0000313" key="3">
    <source>
        <dbReference type="Proteomes" id="UP000629098"/>
    </source>
</evidence>
<comment type="caution">
    <text evidence="2">The sequence shown here is derived from an EMBL/GenBank/DDBJ whole genome shotgun (WGS) entry which is preliminary data.</text>
</comment>
<evidence type="ECO:0000313" key="2">
    <source>
        <dbReference type="EMBL" id="MBD2774292.1"/>
    </source>
</evidence>
<accession>A0A8J6XQ00</accession>
<organism evidence="2 3">
    <name type="scientific">Iningainema tapete BLCC-T55</name>
    <dbReference type="NCBI Taxonomy" id="2748662"/>
    <lineage>
        <taxon>Bacteria</taxon>
        <taxon>Bacillati</taxon>
        <taxon>Cyanobacteriota</taxon>
        <taxon>Cyanophyceae</taxon>
        <taxon>Nostocales</taxon>
        <taxon>Scytonemataceae</taxon>
        <taxon>Iningainema tapete</taxon>
    </lineage>
</organism>
<dbReference type="AlphaFoldDB" id="A0A8J6XQ00"/>
<protein>
    <submittedName>
        <fullName evidence="2">CHAT domain-containing protein</fullName>
    </submittedName>
</protein>
<feature type="domain" description="CHAT" evidence="1">
    <location>
        <begin position="6"/>
        <end position="61"/>
    </location>
</feature>
<dbReference type="InterPro" id="IPR024983">
    <property type="entry name" value="CHAT_dom"/>
</dbReference>
<dbReference type="EMBL" id="JACXAE010000067">
    <property type="protein sequence ID" value="MBD2774292.1"/>
    <property type="molecule type" value="Genomic_DNA"/>
</dbReference>
<proteinExistence type="predicted"/>
<gene>
    <name evidence="2" type="ORF">ICL16_19995</name>
</gene>
<reference evidence="2" key="1">
    <citation type="submission" date="2020-09" db="EMBL/GenBank/DDBJ databases">
        <title>Iningainema tapete sp. nov. (Scytonemataceae, Cyanobacteria) from greenhouses in central Florida (USA) produces two types of nodularin with biosynthetic potential for microcystin-LR and anabaenopeptins.</title>
        <authorList>
            <person name="Berthold D.E."/>
            <person name="Lefler F.W."/>
            <person name="Huang I.-S."/>
            <person name="Abdulla H."/>
            <person name="Zimba P.V."/>
            <person name="Laughinghouse H.D. IV."/>
        </authorList>
    </citation>
    <scope>NUCLEOTIDE SEQUENCE</scope>
    <source>
        <strain evidence="2">BLCCT55</strain>
    </source>
</reference>
<sequence>MRLPWSLWSVPDAPTASLMTEFYQNLQKSPDKAQALRQAMLTTMKKNPNPVDWAAFTLIGEAD</sequence>
<dbReference type="Proteomes" id="UP000629098">
    <property type="component" value="Unassembled WGS sequence"/>
</dbReference>
<dbReference type="Pfam" id="PF12770">
    <property type="entry name" value="CHAT"/>
    <property type="match status" value="1"/>
</dbReference>
<keyword evidence="3" id="KW-1185">Reference proteome</keyword>